<dbReference type="InterPro" id="IPR037208">
    <property type="entry name" value="Spo0E-like_sf"/>
</dbReference>
<sequence length="55" mass="6878">MRTKELKAIKKKIEELREHINRYIEYPDIFEEELLTTSRQLDKYINEYMRRSMPS</sequence>
<evidence type="ECO:0000313" key="1">
    <source>
        <dbReference type="EMBL" id="AHM56905.1"/>
    </source>
</evidence>
<dbReference type="PATRIC" id="fig|1286171.3.peg.1561"/>
<gene>
    <name evidence="1" type="ORF">EAL2_c16100</name>
</gene>
<evidence type="ECO:0008006" key="3">
    <source>
        <dbReference type="Google" id="ProtNLM"/>
    </source>
</evidence>
<dbReference type="Gene3D" id="4.10.280.10">
    <property type="entry name" value="Helix-loop-helix DNA-binding domain"/>
    <property type="match status" value="1"/>
</dbReference>
<protein>
    <recommendedName>
        <fullName evidence="3">Spo0E like sporulation regulatory protein</fullName>
    </recommendedName>
</protein>
<dbReference type="Proteomes" id="UP000019591">
    <property type="component" value="Chromosome"/>
</dbReference>
<dbReference type="Pfam" id="PF09388">
    <property type="entry name" value="SpoOE-like"/>
    <property type="match status" value="1"/>
</dbReference>
<accession>W8T7M9</accession>
<dbReference type="OrthoDB" id="1757156at2"/>
<organism evidence="1 2">
    <name type="scientific">Peptoclostridium acidaminophilum DSM 3953</name>
    <dbReference type="NCBI Taxonomy" id="1286171"/>
    <lineage>
        <taxon>Bacteria</taxon>
        <taxon>Bacillati</taxon>
        <taxon>Bacillota</taxon>
        <taxon>Clostridia</taxon>
        <taxon>Peptostreptococcales</taxon>
        <taxon>Peptoclostridiaceae</taxon>
        <taxon>Peptoclostridium</taxon>
    </lineage>
</organism>
<dbReference type="AlphaFoldDB" id="W8T7M9"/>
<name>W8T7M9_PEPAC</name>
<dbReference type="RefSeq" id="WP_084481035.1">
    <property type="nucleotide sequence ID" value="NZ_CP007452.1"/>
</dbReference>
<dbReference type="GO" id="GO:0043937">
    <property type="term" value="P:regulation of sporulation"/>
    <property type="evidence" value="ECO:0007669"/>
    <property type="project" value="InterPro"/>
</dbReference>
<keyword evidence="2" id="KW-1185">Reference proteome</keyword>
<dbReference type="HOGENOM" id="CLU_205301_0_0_9"/>
<dbReference type="SUPFAM" id="SSF140500">
    <property type="entry name" value="BAS1536-like"/>
    <property type="match status" value="1"/>
</dbReference>
<dbReference type="InterPro" id="IPR018540">
    <property type="entry name" value="Spo0E-like"/>
</dbReference>
<evidence type="ECO:0000313" key="2">
    <source>
        <dbReference type="Proteomes" id="UP000019591"/>
    </source>
</evidence>
<reference evidence="1 2" key="1">
    <citation type="journal article" date="2014" name="Genome Announc.">
        <title>Complete Genome Sequence of Amino Acid-Utilizing Eubacterium acidaminophilum al-2 (DSM 3953).</title>
        <authorList>
            <person name="Poehlein A."/>
            <person name="Andreesen J.R."/>
            <person name="Daniel R."/>
        </authorList>
    </citation>
    <scope>NUCLEOTIDE SEQUENCE [LARGE SCALE GENOMIC DNA]</scope>
    <source>
        <strain evidence="1 2">DSM 3953</strain>
    </source>
</reference>
<dbReference type="KEGG" id="eac:EAL2_c16100"/>
<dbReference type="EMBL" id="CP007452">
    <property type="protein sequence ID" value="AHM56905.1"/>
    <property type="molecule type" value="Genomic_DNA"/>
</dbReference>
<dbReference type="eggNOG" id="ENOG502ZP2I">
    <property type="taxonomic scope" value="Bacteria"/>
</dbReference>
<proteinExistence type="predicted"/>
<dbReference type="STRING" id="1286171.EAL2_c16100"/>
<dbReference type="GO" id="GO:0046983">
    <property type="term" value="F:protein dimerization activity"/>
    <property type="evidence" value="ECO:0007669"/>
    <property type="project" value="InterPro"/>
</dbReference>
<dbReference type="InterPro" id="IPR036638">
    <property type="entry name" value="HLH_DNA-bd_sf"/>
</dbReference>